<dbReference type="OrthoDB" id="10068977at2759"/>
<dbReference type="InterPro" id="IPR043128">
    <property type="entry name" value="Rev_trsase/Diguanyl_cyclase"/>
</dbReference>
<dbReference type="InterPro" id="IPR000477">
    <property type="entry name" value="RT_dom"/>
</dbReference>
<feature type="domain" description="Reverse transcriptase" evidence="1">
    <location>
        <begin position="6"/>
        <end position="70"/>
    </location>
</feature>
<dbReference type="PANTHER" id="PTHR37984">
    <property type="entry name" value="PROTEIN CBG26694"/>
    <property type="match status" value="1"/>
</dbReference>
<dbReference type="InterPro" id="IPR043502">
    <property type="entry name" value="DNA/RNA_pol_sf"/>
</dbReference>
<name>A0A4Z2DWP4_SCHJA</name>
<comment type="caution">
    <text evidence="2">The sequence shown here is derived from an EMBL/GenBank/DDBJ whole genome shotgun (WGS) entry which is preliminary data.</text>
</comment>
<dbReference type="Pfam" id="PF00078">
    <property type="entry name" value="RVT_1"/>
    <property type="match status" value="1"/>
</dbReference>
<dbReference type="SUPFAM" id="SSF56672">
    <property type="entry name" value="DNA/RNA polymerases"/>
    <property type="match status" value="1"/>
</dbReference>
<feature type="non-terminal residue" evidence="2">
    <location>
        <position position="88"/>
    </location>
</feature>
<protein>
    <recommendedName>
        <fullName evidence="1">Reverse transcriptase domain-containing protein</fullName>
    </recommendedName>
</protein>
<feature type="non-terminal residue" evidence="2">
    <location>
        <position position="1"/>
    </location>
</feature>
<dbReference type="EMBL" id="SKCS01000015">
    <property type="protein sequence ID" value="TNN20936.1"/>
    <property type="molecule type" value="Genomic_DNA"/>
</dbReference>
<reference evidence="2 3" key="1">
    <citation type="submission" date="2019-03" db="EMBL/GenBank/DDBJ databases">
        <title>An improved genome assembly of the fluke Schistosoma japonicum.</title>
        <authorList>
            <person name="Hu W."/>
            <person name="Luo F."/>
            <person name="Yin M."/>
            <person name="Mo X."/>
            <person name="Sun C."/>
            <person name="Wu Q."/>
            <person name="Zhu B."/>
            <person name="Xiang M."/>
            <person name="Wang J."/>
            <person name="Wang Y."/>
            <person name="Zhang T."/>
            <person name="Xu B."/>
            <person name="Zheng H."/>
            <person name="Feng Z."/>
        </authorList>
    </citation>
    <scope>NUCLEOTIDE SEQUENCE [LARGE SCALE GENOMIC DNA]</scope>
    <source>
        <strain evidence="2">HuSjv2</strain>
        <tissue evidence="2">Worms</tissue>
    </source>
</reference>
<proteinExistence type="predicted"/>
<dbReference type="Gene3D" id="3.30.70.270">
    <property type="match status" value="1"/>
</dbReference>
<dbReference type="PANTHER" id="PTHR37984:SF5">
    <property type="entry name" value="PROTEIN NYNRIN-LIKE"/>
    <property type="match status" value="1"/>
</dbReference>
<dbReference type="InterPro" id="IPR050951">
    <property type="entry name" value="Retrovirus_Pol_polyprotein"/>
</dbReference>
<evidence type="ECO:0000259" key="1">
    <source>
        <dbReference type="Pfam" id="PF00078"/>
    </source>
</evidence>
<evidence type="ECO:0000313" key="3">
    <source>
        <dbReference type="Proteomes" id="UP000311919"/>
    </source>
</evidence>
<dbReference type="AlphaFoldDB" id="A0A4Z2DWP4"/>
<sequence length="88" mass="10066">DAVFGLFKYSHLLFGLSCSPAIFQEVMNSIVSYLKGVEVYKDDLIIHGPDKTTQDKRLTDLLRRLREKNIAYLGYLVDCDGFRPDPKP</sequence>
<organism evidence="2 3">
    <name type="scientific">Schistosoma japonicum</name>
    <name type="common">Blood fluke</name>
    <dbReference type="NCBI Taxonomy" id="6182"/>
    <lineage>
        <taxon>Eukaryota</taxon>
        <taxon>Metazoa</taxon>
        <taxon>Spiralia</taxon>
        <taxon>Lophotrochozoa</taxon>
        <taxon>Platyhelminthes</taxon>
        <taxon>Trematoda</taxon>
        <taxon>Digenea</taxon>
        <taxon>Strigeidida</taxon>
        <taxon>Schistosomatoidea</taxon>
        <taxon>Schistosomatidae</taxon>
        <taxon>Schistosoma</taxon>
    </lineage>
</organism>
<dbReference type="Gene3D" id="3.10.10.10">
    <property type="entry name" value="HIV Type 1 Reverse Transcriptase, subunit A, domain 1"/>
    <property type="match status" value="1"/>
</dbReference>
<gene>
    <name evidence="2" type="ORF">EWB00_001361</name>
</gene>
<dbReference type="STRING" id="6182.A0A4Z2DWP4"/>
<dbReference type="Proteomes" id="UP000311919">
    <property type="component" value="Unassembled WGS sequence"/>
</dbReference>
<accession>A0A4Z2DWP4</accession>
<keyword evidence="3" id="KW-1185">Reference proteome</keyword>
<evidence type="ECO:0000313" key="2">
    <source>
        <dbReference type="EMBL" id="TNN20936.1"/>
    </source>
</evidence>